<evidence type="ECO:0000256" key="1">
    <source>
        <dbReference type="ARBA" id="ARBA00022679"/>
    </source>
</evidence>
<dbReference type="GO" id="GO:0016779">
    <property type="term" value="F:nucleotidyltransferase activity"/>
    <property type="evidence" value="ECO:0007669"/>
    <property type="project" value="UniProtKB-KW"/>
</dbReference>
<accession>A0ABW5UZY2</accession>
<comment type="caution">
    <text evidence="3">The sequence shown here is derived from an EMBL/GenBank/DDBJ whole genome shotgun (WGS) entry which is preliminary data.</text>
</comment>
<reference evidence="4" key="1">
    <citation type="journal article" date="2019" name="Int. J. Syst. Evol. Microbiol.">
        <title>The Global Catalogue of Microorganisms (GCM) 10K type strain sequencing project: providing services to taxonomists for standard genome sequencing and annotation.</title>
        <authorList>
            <consortium name="The Broad Institute Genomics Platform"/>
            <consortium name="The Broad Institute Genome Sequencing Center for Infectious Disease"/>
            <person name="Wu L."/>
            <person name="Ma J."/>
        </authorList>
    </citation>
    <scope>NUCLEOTIDE SEQUENCE [LARGE SCALE GENOMIC DNA]</scope>
    <source>
        <strain evidence="4">TISTR 1514</strain>
    </source>
</reference>
<keyword evidence="4" id="KW-1185">Reference proteome</keyword>
<evidence type="ECO:0000259" key="2">
    <source>
        <dbReference type="Pfam" id="PF12804"/>
    </source>
</evidence>
<sequence>MIGAIVLAGGRASRLGGADKAAVSVAGRALVDYAYAAVSGCSPVVAVGPASLARPGVTVVREEPPFGGPVAAVAAGVAALEPDEPDEVWLLACDLPRAPALVAALAGAAIPTGRDGVVAVDGEGRMQWLAGRYQVASLRAALAAVGEVDGASMRRLLAPLRLREVAVGDLAIDLDTWDAIAAYPANESETAEGTSDG</sequence>
<dbReference type="Gene3D" id="3.90.550.10">
    <property type="entry name" value="Spore Coat Polysaccharide Biosynthesis Protein SpsA, Chain A"/>
    <property type="match status" value="1"/>
</dbReference>
<dbReference type="PANTHER" id="PTHR19136:SF81">
    <property type="entry name" value="MOLYBDENUM COFACTOR GUANYLYLTRANSFERASE"/>
    <property type="match status" value="1"/>
</dbReference>
<evidence type="ECO:0000313" key="3">
    <source>
        <dbReference type="EMBL" id="MFD2757987.1"/>
    </source>
</evidence>
<keyword evidence="3" id="KW-0548">Nucleotidyltransferase</keyword>
<dbReference type="Proteomes" id="UP001597492">
    <property type="component" value="Unassembled WGS sequence"/>
</dbReference>
<name>A0ABW5UZY2_9MICO</name>
<keyword evidence="1" id="KW-0808">Transferase</keyword>
<evidence type="ECO:0000313" key="4">
    <source>
        <dbReference type="Proteomes" id="UP001597492"/>
    </source>
</evidence>
<dbReference type="PANTHER" id="PTHR19136">
    <property type="entry name" value="MOLYBDENUM COFACTOR GUANYLYLTRANSFERASE"/>
    <property type="match status" value="1"/>
</dbReference>
<dbReference type="RefSeq" id="WP_019619707.1">
    <property type="nucleotide sequence ID" value="NZ_JBHUNE010000005.1"/>
</dbReference>
<dbReference type="SUPFAM" id="SSF53448">
    <property type="entry name" value="Nucleotide-diphospho-sugar transferases"/>
    <property type="match status" value="1"/>
</dbReference>
<gene>
    <name evidence="3" type="ORF">ACFSW7_06310</name>
</gene>
<proteinExistence type="predicted"/>
<protein>
    <submittedName>
        <fullName evidence="3">Molybdenum cofactor guanylyltransferase</fullName>
    </submittedName>
</protein>
<dbReference type="InterPro" id="IPR025877">
    <property type="entry name" value="MobA-like_NTP_Trfase"/>
</dbReference>
<dbReference type="Pfam" id="PF12804">
    <property type="entry name" value="NTP_transf_3"/>
    <property type="match status" value="1"/>
</dbReference>
<organism evidence="3 4">
    <name type="scientific">Gulosibacter faecalis</name>
    <dbReference type="NCBI Taxonomy" id="272240"/>
    <lineage>
        <taxon>Bacteria</taxon>
        <taxon>Bacillati</taxon>
        <taxon>Actinomycetota</taxon>
        <taxon>Actinomycetes</taxon>
        <taxon>Micrococcales</taxon>
        <taxon>Microbacteriaceae</taxon>
        <taxon>Gulosibacter</taxon>
    </lineage>
</organism>
<dbReference type="InterPro" id="IPR029044">
    <property type="entry name" value="Nucleotide-diphossugar_trans"/>
</dbReference>
<dbReference type="EMBL" id="JBHUNE010000005">
    <property type="protein sequence ID" value="MFD2757987.1"/>
    <property type="molecule type" value="Genomic_DNA"/>
</dbReference>
<feature type="domain" description="MobA-like NTP transferase" evidence="2">
    <location>
        <begin position="4"/>
        <end position="158"/>
    </location>
</feature>